<feature type="region of interest" description="Disordered" evidence="1">
    <location>
        <begin position="745"/>
        <end position="776"/>
    </location>
</feature>
<keyword evidence="2" id="KW-0472">Membrane</keyword>
<feature type="transmembrane region" description="Helical" evidence="2">
    <location>
        <begin position="965"/>
        <end position="987"/>
    </location>
</feature>
<dbReference type="Proteomes" id="UP000044602">
    <property type="component" value="Unassembled WGS sequence"/>
</dbReference>
<dbReference type="Pfam" id="PF11915">
    <property type="entry name" value="DUF3433"/>
    <property type="match status" value="1"/>
</dbReference>
<dbReference type="InterPro" id="IPR021840">
    <property type="entry name" value="DUF3433"/>
</dbReference>
<organism evidence="3 4">
    <name type="scientific">Verticillium longisporum</name>
    <name type="common">Verticillium dahliae var. longisporum</name>
    <dbReference type="NCBI Taxonomy" id="100787"/>
    <lineage>
        <taxon>Eukaryota</taxon>
        <taxon>Fungi</taxon>
        <taxon>Dikarya</taxon>
        <taxon>Ascomycota</taxon>
        <taxon>Pezizomycotina</taxon>
        <taxon>Sordariomycetes</taxon>
        <taxon>Hypocreomycetidae</taxon>
        <taxon>Glomerellales</taxon>
        <taxon>Plectosphaerellaceae</taxon>
        <taxon>Verticillium</taxon>
    </lineage>
</organism>
<evidence type="ECO:0000256" key="2">
    <source>
        <dbReference type="SAM" id="Phobius"/>
    </source>
</evidence>
<feature type="transmembrane region" description="Helical" evidence="2">
    <location>
        <begin position="1116"/>
        <end position="1138"/>
    </location>
</feature>
<evidence type="ECO:0000313" key="3">
    <source>
        <dbReference type="EMBL" id="CRK27201.1"/>
    </source>
</evidence>
<keyword evidence="2" id="KW-1133">Transmembrane helix</keyword>
<feature type="transmembrane region" description="Helical" evidence="2">
    <location>
        <begin position="1271"/>
        <end position="1291"/>
    </location>
</feature>
<feature type="region of interest" description="Disordered" evidence="1">
    <location>
        <begin position="584"/>
        <end position="681"/>
    </location>
</feature>
<feature type="compositionally biased region" description="Basic and acidic residues" evidence="1">
    <location>
        <begin position="652"/>
        <end position="679"/>
    </location>
</feature>
<gene>
    <name evidence="3" type="ORF">BN1708_014719</name>
</gene>
<feature type="transmembrane region" description="Helical" evidence="2">
    <location>
        <begin position="1158"/>
        <end position="1180"/>
    </location>
</feature>
<dbReference type="PANTHER" id="PTHR37544">
    <property type="entry name" value="SPRAY-RELATED"/>
    <property type="match status" value="1"/>
</dbReference>
<name>A0A0G4LYS7_VERLO</name>
<feature type="compositionally biased region" description="Low complexity" evidence="1">
    <location>
        <begin position="748"/>
        <end position="764"/>
    </location>
</feature>
<evidence type="ECO:0000313" key="4">
    <source>
        <dbReference type="Proteomes" id="UP000044602"/>
    </source>
</evidence>
<accession>A0A0G4LYS7</accession>
<evidence type="ECO:0000256" key="1">
    <source>
        <dbReference type="SAM" id="MobiDB-lite"/>
    </source>
</evidence>
<proteinExistence type="predicted"/>
<reference evidence="3 4" key="1">
    <citation type="submission" date="2015-05" db="EMBL/GenBank/DDBJ databases">
        <authorList>
            <person name="Wang D.B."/>
            <person name="Wang M."/>
        </authorList>
    </citation>
    <scope>NUCLEOTIDE SEQUENCE [LARGE SCALE GENOMIC DNA]</scope>
    <source>
        <strain evidence="3">VL1</strain>
    </source>
</reference>
<keyword evidence="2" id="KW-0812">Transmembrane</keyword>
<feature type="transmembrane region" description="Helical" evidence="2">
    <location>
        <begin position="73"/>
        <end position="94"/>
    </location>
</feature>
<dbReference type="EMBL" id="CVQH01020330">
    <property type="protein sequence ID" value="CRK27201.1"/>
    <property type="molecule type" value="Genomic_DNA"/>
</dbReference>
<dbReference type="STRING" id="100787.A0A0G4LYS7"/>
<feature type="transmembrane region" description="Helical" evidence="2">
    <location>
        <begin position="1232"/>
        <end position="1255"/>
    </location>
</feature>
<feature type="compositionally biased region" description="Basic and acidic residues" evidence="1">
    <location>
        <begin position="605"/>
        <end position="616"/>
    </location>
</feature>
<sequence length="1378" mass="155218">MLPTTRQRLATRRRLLQRLFQLPAREFTSNTALASRVRPQLPFLSIPVTTTRRKVRYFTTEKKLWLRHEGRLFLRYNISIWGSLVCVVAIGFMLNQEWLEKDFPTPHEWSFLTRMGVRGAKSAQRVAGNRGTNYDEIIVSCQSALKRLEDPQIDGAGVRELLGDEPLSIDGLGSVGKDISTKDENWRRGYYEVMMLLATTLEQVDGWVKDRTRNIVCPPAMVVGPSNPRPQPMPVGAPGAPKEEDCEVAYESAENAYLRILTTKGFSTKQRLDAALAYASFLDFKKVPEAAARVYDWALSIALETVDPSSPPVIDRRTLTLNDRSAAPSENVLSVLTAIATHKAHGGDVAGALPIFVSLLRARRALPTTPPNTTRPKSFDSSPSNFWQKLWALAQPPQYPPPPPDGTTPPWRDNKQLCEEAALHLYIGEILYSSNDTLRTREEGLTWTRDGVDLAEEQLRELGPDTVANRAMKTTCRECLGTGLHNWSLMVKRLAKEEKAQQQEAERKATAAAGSTSKLGRFWSSAPNPKEAGTRWVAEEKVVYERIRRTNELLVDVAPPSVGLSDLLRAMNFQDLTFNFIDRQRPQPPQFWSPKTPSEQSEATIRPHGDTSRGGDDLTSDSGQVSLSPQAPAIFHAPSPPGQSDSFGNPLRDIRRHPDEPLIDNRPDPRPPRRIDSESTVHIQSQTTVRFNEAQLAMDEVANRARAKGFRDDMTIAVNGSITPGVDDGPFINYALGALTQESWPRNSATSDATATTRGDAGASWQNELPNDYDEYSDDDYAIPKRRSSKARSLVPSLAPVPSVYTRNSVRHSALPQSQDENEEFGVTPIRLEAYNTTRPLSQPRSTTSSRFIGEDEPKQLGSNRWIPISEVHPTRREGLPKLDIIDPLRINYPEITYVPRILRLPSMITMMVLCIIMIVMLRRDALFDDLYLTNFMKPHLTGPPMLKALARVDDQWTWSAVQGVAYTAVVLYVLLLGAIATLAMYWHKRITGLLWDPRSIADVAHMMYKSNTLDDYERTEMIRDRKAMQSILCNRRVDRLGYWQMEGPDVTPWYGIGIDTHISGRRGRNDVEDMPQDDIRQRESMNSLTISLVSGVDDKIRKQYLPWFLRDGQMISFAVISTLLLVALIVVSFTQGASWMRGFRPGHLSVYPAEGNFSAANFLFSFIPSLLGVLLYLFLQSLDMSLRTTQPWAELNSALGSPAGRSMLLDYAACHPFQATLHAARNKHWRVAAVSLMSTLAVFIPILAGGLFMARNIEGINDSRMRPNRAVFFIVLALLILYWFALMSLVPCRFSHRLPHSVTCLADIVSFLCTEDVREEKGFQFPEAKDRETMLTKLGLGKRWEESRWYFGNVPGKDEKLGVRRLKKYTERKARRL</sequence>
<dbReference type="PANTHER" id="PTHR37544:SF1">
    <property type="entry name" value="PHOSPHORIBOSYLAMINOIMIDAZOLE-SUCCINOCARBOXAMIDE SYNTHASE"/>
    <property type="match status" value="1"/>
</dbReference>
<feature type="compositionally biased region" description="Polar residues" evidence="1">
    <location>
        <begin position="620"/>
        <end position="629"/>
    </location>
</feature>
<keyword evidence="4" id="KW-1185">Reference proteome</keyword>
<protein>
    <submittedName>
        <fullName evidence="3">Uncharacterized protein</fullName>
    </submittedName>
</protein>
<feature type="region of interest" description="Disordered" evidence="1">
    <location>
        <begin position="222"/>
        <end position="242"/>
    </location>
</feature>
<feature type="compositionally biased region" description="Polar residues" evidence="1">
    <location>
        <begin position="593"/>
        <end position="603"/>
    </location>
</feature>